<feature type="domain" description="Methyltransferase" evidence="1">
    <location>
        <begin position="67"/>
        <end position="165"/>
    </location>
</feature>
<dbReference type="GO" id="GO:0008168">
    <property type="term" value="F:methyltransferase activity"/>
    <property type="evidence" value="ECO:0007669"/>
    <property type="project" value="UniProtKB-KW"/>
</dbReference>
<evidence type="ECO:0000313" key="2">
    <source>
        <dbReference type="EMBL" id="BFO21407.1"/>
    </source>
</evidence>
<dbReference type="InterPro" id="IPR029063">
    <property type="entry name" value="SAM-dependent_MTases_sf"/>
</dbReference>
<dbReference type="Gene3D" id="3.40.50.150">
    <property type="entry name" value="Vaccinia Virus protein VP39"/>
    <property type="match status" value="1"/>
</dbReference>
<protein>
    <submittedName>
        <fullName evidence="2">Class I SAM-dependent methyltransferase</fullName>
    </submittedName>
</protein>
<evidence type="ECO:0000259" key="1">
    <source>
        <dbReference type="Pfam" id="PF13649"/>
    </source>
</evidence>
<dbReference type="SUPFAM" id="SSF53335">
    <property type="entry name" value="S-adenosyl-L-methionine-dependent methyltransferases"/>
    <property type="match status" value="1"/>
</dbReference>
<keyword evidence="2" id="KW-0808">Transferase</keyword>
<dbReference type="Pfam" id="PF13649">
    <property type="entry name" value="Methyltransf_25"/>
    <property type="match status" value="1"/>
</dbReference>
<organism evidence="2">
    <name type="scientific">Streptomyces haneummycinicus</name>
    <dbReference type="NCBI Taxonomy" id="3074435"/>
    <lineage>
        <taxon>Bacteria</taxon>
        <taxon>Bacillati</taxon>
        <taxon>Actinomycetota</taxon>
        <taxon>Actinomycetes</taxon>
        <taxon>Kitasatosporales</taxon>
        <taxon>Streptomycetaceae</taxon>
        <taxon>Streptomyces</taxon>
    </lineage>
</organism>
<reference evidence="2" key="1">
    <citation type="submission" date="2024-06" db="EMBL/GenBank/DDBJ databases">
        <authorList>
            <consortium name="consrtm"/>
            <person name="Uemura M."/>
            <person name="Terahara T."/>
        </authorList>
    </citation>
    <scope>NUCLEOTIDE SEQUENCE</scope>
    <source>
        <strain evidence="2">KM77-8</strain>
    </source>
</reference>
<name>A0AAT9HWN4_9ACTN</name>
<gene>
    <name evidence="2" type="ORF">SHKM778_77950</name>
</gene>
<dbReference type="GO" id="GO:0032259">
    <property type="term" value="P:methylation"/>
    <property type="evidence" value="ECO:0007669"/>
    <property type="project" value="UniProtKB-KW"/>
</dbReference>
<dbReference type="CDD" id="cd02440">
    <property type="entry name" value="AdoMet_MTases"/>
    <property type="match status" value="1"/>
</dbReference>
<dbReference type="NCBIfam" id="NF041820">
    <property type="entry name" value="daptide_MTase"/>
    <property type="match status" value="1"/>
</dbReference>
<accession>A0AAT9HWN4</accession>
<dbReference type="InterPro" id="IPR041698">
    <property type="entry name" value="Methyltransf_25"/>
</dbReference>
<reference evidence="2" key="2">
    <citation type="submission" date="2024-07" db="EMBL/GenBank/DDBJ databases">
        <title>Streptomyces haneummycinica sp. nov., a new antibiotic-producing actinobacterium isolated from marine sediment.</title>
        <authorList>
            <person name="Uemura M."/>
            <person name="Hamada M."/>
            <person name="Hirano S."/>
            <person name="Kobayashi K."/>
            <person name="Ohshiro T."/>
            <person name="Kobayashi T."/>
            <person name="Terahara T."/>
        </authorList>
    </citation>
    <scope>NUCLEOTIDE SEQUENCE</scope>
    <source>
        <strain evidence="2">KM77-8</strain>
    </source>
</reference>
<sequence length="275" mass="29697">MNATTQAPERHSVPGRAGRLLDELADRAVLHDVYDEVGAPIYHDLSGQDRHEVRELASVVRRLPGPVLDLAAGSGRLTLPLLALGREVTALELSESMLRLLATRLDEAPERLRRRCTLAHADMSGFALGTRFGAIVLGTTSVSLLDQAGRAGLFASVREHLAPGGRFLLSTVDSLPAGSGLPDDPEAEFEVTGSSGRLYRMFEYWPPEADARTITVFPEAAGDGPVEVCTTTVRVLRADRLETELADAGLTVRTRHALPDAAWRHRAVLLEAEVA</sequence>
<dbReference type="AlphaFoldDB" id="A0AAT9HWN4"/>
<keyword evidence="2" id="KW-0489">Methyltransferase</keyword>
<dbReference type="EMBL" id="AP035768">
    <property type="protein sequence ID" value="BFO21407.1"/>
    <property type="molecule type" value="Genomic_DNA"/>
</dbReference>
<proteinExistence type="predicted"/>
<dbReference type="Gene3D" id="6.20.160.20">
    <property type="match status" value="1"/>
</dbReference>
<dbReference type="InterPro" id="IPR049690">
    <property type="entry name" value="Daptide_MTase"/>
</dbReference>